<dbReference type="SUPFAM" id="SSF51735">
    <property type="entry name" value="NAD(P)-binding Rossmann-fold domains"/>
    <property type="match status" value="1"/>
</dbReference>
<keyword evidence="3" id="KW-0472">Membrane</keyword>
<evidence type="ECO:0000256" key="2">
    <source>
        <dbReference type="RuleBase" id="RU000363"/>
    </source>
</evidence>
<accession>A0A5A5T616</accession>
<dbReference type="EMBL" id="BIXY01000003">
    <property type="protein sequence ID" value="GCF06822.1"/>
    <property type="molecule type" value="Genomic_DNA"/>
</dbReference>
<protein>
    <submittedName>
        <fullName evidence="4">Short-chain dehydrogenase/reductase</fullName>
    </submittedName>
</protein>
<dbReference type="InterPro" id="IPR002347">
    <property type="entry name" value="SDR_fam"/>
</dbReference>
<keyword evidence="5" id="KW-1185">Reference proteome</keyword>
<dbReference type="CDD" id="cd05374">
    <property type="entry name" value="17beta-HSD-like_SDR_c"/>
    <property type="match status" value="1"/>
</dbReference>
<dbReference type="Gene3D" id="3.40.50.720">
    <property type="entry name" value="NAD(P)-binding Rossmann-like Domain"/>
    <property type="match status" value="1"/>
</dbReference>
<keyword evidence="3" id="KW-0812">Transmembrane</keyword>
<evidence type="ECO:0000313" key="4">
    <source>
        <dbReference type="EMBL" id="GCF06822.1"/>
    </source>
</evidence>
<reference evidence="4 5" key="1">
    <citation type="submission" date="2019-01" db="EMBL/GenBank/DDBJ databases">
        <title>Draft genome sequence of Dictyobacter sp. Uno17.</title>
        <authorList>
            <person name="Wang C.M."/>
            <person name="Zheng Y."/>
            <person name="Sakai Y."/>
            <person name="Abe K."/>
            <person name="Yokota A."/>
            <person name="Yabe S."/>
        </authorList>
    </citation>
    <scope>NUCLEOTIDE SEQUENCE [LARGE SCALE GENOMIC DNA]</scope>
    <source>
        <strain evidence="4 5">Uno17</strain>
    </source>
</reference>
<gene>
    <name evidence="4" type="ORF">KDI_03860</name>
</gene>
<sequence>MSSQQVILVTGSSSGFGRRIVETLARQDHIVFASMRDVNGRNASHANALRDFAQREHLALSVLDLDVTDETSVNQAVQTVIDQAGRIDVVVNNAGVAYSGITEGYTLDQVRTHMEINFFGPVHLDREVLPYMRRQRNGLLIHMSSILGGLVFPFSTLYAASKMALEALAEGYHYELAPFGIESVIVEPALFATEILTSQQAPRDQERLIEYGALNDIVAQVLHANEAANNSPDAQNPQIVADVVADLIAQPQGTRPLRTIPGIDLGLAPVNAVKAQVQQALLDAWGLTEPLAFKIPNEDTTER</sequence>
<name>A0A5A5T616_9CHLR</name>
<organism evidence="4 5">
    <name type="scientific">Dictyobacter arantiisoli</name>
    <dbReference type="NCBI Taxonomy" id="2014874"/>
    <lineage>
        <taxon>Bacteria</taxon>
        <taxon>Bacillati</taxon>
        <taxon>Chloroflexota</taxon>
        <taxon>Ktedonobacteria</taxon>
        <taxon>Ktedonobacterales</taxon>
        <taxon>Dictyobacteraceae</taxon>
        <taxon>Dictyobacter</taxon>
    </lineage>
</organism>
<dbReference type="PRINTS" id="PR00080">
    <property type="entry name" value="SDRFAMILY"/>
</dbReference>
<proteinExistence type="inferred from homology"/>
<dbReference type="OrthoDB" id="9808814at2"/>
<dbReference type="PANTHER" id="PTHR43976:SF9">
    <property type="entry name" value="OXIDOREDUCTASE"/>
    <property type="match status" value="1"/>
</dbReference>
<dbReference type="PANTHER" id="PTHR43976">
    <property type="entry name" value="SHORT CHAIN DEHYDROGENASE"/>
    <property type="match status" value="1"/>
</dbReference>
<keyword evidence="3" id="KW-1133">Transmembrane helix</keyword>
<dbReference type="Pfam" id="PF00106">
    <property type="entry name" value="adh_short"/>
    <property type="match status" value="1"/>
</dbReference>
<dbReference type="InterPro" id="IPR051911">
    <property type="entry name" value="SDR_oxidoreductase"/>
</dbReference>
<feature type="transmembrane region" description="Helical" evidence="3">
    <location>
        <begin position="139"/>
        <end position="160"/>
    </location>
</feature>
<dbReference type="PROSITE" id="PS00061">
    <property type="entry name" value="ADH_SHORT"/>
    <property type="match status" value="1"/>
</dbReference>
<dbReference type="PRINTS" id="PR00081">
    <property type="entry name" value="GDHRDH"/>
</dbReference>
<dbReference type="RefSeq" id="WP_149399793.1">
    <property type="nucleotide sequence ID" value="NZ_BIXY01000003.1"/>
</dbReference>
<dbReference type="Proteomes" id="UP000322530">
    <property type="component" value="Unassembled WGS sequence"/>
</dbReference>
<dbReference type="InterPro" id="IPR020904">
    <property type="entry name" value="Sc_DH/Rdtase_CS"/>
</dbReference>
<evidence type="ECO:0000313" key="5">
    <source>
        <dbReference type="Proteomes" id="UP000322530"/>
    </source>
</evidence>
<comment type="similarity">
    <text evidence="1 2">Belongs to the short-chain dehydrogenases/reductases (SDR) family.</text>
</comment>
<dbReference type="AlphaFoldDB" id="A0A5A5T616"/>
<evidence type="ECO:0000256" key="3">
    <source>
        <dbReference type="SAM" id="Phobius"/>
    </source>
</evidence>
<dbReference type="InterPro" id="IPR036291">
    <property type="entry name" value="NAD(P)-bd_dom_sf"/>
</dbReference>
<evidence type="ECO:0000256" key="1">
    <source>
        <dbReference type="ARBA" id="ARBA00006484"/>
    </source>
</evidence>
<comment type="caution">
    <text evidence="4">The sequence shown here is derived from an EMBL/GenBank/DDBJ whole genome shotgun (WGS) entry which is preliminary data.</text>
</comment>